<dbReference type="HOGENOM" id="CLU_096367_0_0_9"/>
<dbReference type="EMBL" id="ACIO01000418">
    <property type="protein sequence ID" value="EFC97236.1"/>
    <property type="molecule type" value="Genomic_DNA"/>
</dbReference>
<gene>
    <name evidence="2" type="ORF">CLOSTHATH_04565</name>
</gene>
<proteinExistence type="predicted"/>
<sequence length="249" mass="27047">MTIEDNISSELERIRTEMETLSQMKIHIGIQGASGYGAGGEGKPGAPADIMTIANVNEFGATIKAKNVKNLAIPIAKKAKGKSPLDFPGLFFLRSDGGYLFGCISKSRKGGPPKEKSSPSDMQPKGNKPGKKPIPKKKDDIEFLFILMEAVNIPERSFIRAGYDNNRAAIEDIASNAMKKIVFAGWDAETAANNIGMSIVGMIQEYMNQPFNFQGKSSITKATSNWPSNPLVETGRLRNSITYRIEGGE</sequence>
<organism evidence="2 3">
    <name type="scientific">Hungatella hathewayi DSM 13479</name>
    <dbReference type="NCBI Taxonomy" id="566550"/>
    <lineage>
        <taxon>Bacteria</taxon>
        <taxon>Bacillati</taxon>
        <taxon>Bacillota</taxon>
        <taxon>Clostridia</taxon>
        <taxon>Lachnospirales</taxon>
        <taxon>Lachnospiraceae</taxon>
        <taxon>Hungatella</taxon>
    </lineage>
</organism>
<name>D3ALR9_9FIRM</name>
<evidence type="ECO:0000256" key="1">
    <source>
        <dbReference type="SAM" id="MobiDB-lite"/>
    </source>
</evidence>
<comment type="caution">
    <text evidence="2">The sequence shown here is derived from an EMBL/GenBank/DDBJ whole genome shotgun (WGS) entry which is preliminary data.</text>
</comment>
<feature type="region of interest" description="Disordered" evidence="1">
    <location>
        <begin position="107"/>
        <end position="136"/>
    </location>
</feature>
<evidence type="ECO:0000313" key="3">
    <source>
        <dbReference type="Proteomes" id="UP000004968"/>
    </source>
</evidence>
<evidence type="ECO:0000313" key="2">
    <source>
        <dbReference type="EMBL" id="EFC97236.1"/>
    </source>
</evidence>
<reference evidence="2 3" key="1">
    <citation type="submission" date="2010-01" db="EMBL/GenBank/DDBJ databases">
        <authorList>
            <person name="Weinstock G."/>
            <person name="Sodergren E."/>
            <person name="Clifton S."/>
            <person name="Fulton L."/>
            <person name="Fulton B."/>
            <person name="Courtney L."/>
            <person name="Fronick C."/>
            <person name="Harrison M."/>
            <person name="Strong C."/>
            <person name="Farmer C."/>
            <person name="Delahaunty K."/>
            <person name="Markovic C."/>
            <person name="Hall O."/>
            <person name="Minx P."/>
            <person name="Tomlinson C."/>
            <person name="Mitreva M."/>
            <person name="Nelson J."/>
            <person name="Hou S."/>
            <person name="Wollam A."/>
            <person name="Pepin K.H."/>
            <person name="Johnson M."/>
            <person name="Bhonagiri V."/>
            <person name="Nash W.E."/>
            <person name="Warren W."/>
            <person name="Chinwalla A."/>
            <person name="Mardis E.R."/>
            <person name="Wilson R.K."/>
        </authorList>
    </citation>
    <scope>NUCLEOTIDE SEQUENCE [LARGE SCALE GENOMIC DNA]</scope>
    <source>
        <strain evidence="2 3">DSM 13479</strain>
    </source>
</reference>
<accession>D3ALR9</accession>
<dbReference type="Proteomes" id="UP000004968">
    <property type="component" value="Unassembled WGS sequence"/>
</dbReference>
<protein>
    <submittedName>
        <fullName evidence="2">Uncharacterized protein</fullName>
    </submittedName>
</protein>
<dbReference type="AlphaFoldDB" id="D3ALR9"/>